<feature type="transmembrane region" description="Helical" evidence="7">
    <location>
        <begin position="136"/>
        <end position="159"/>
    </location>
</feature>
<protein>
    <recommendedName>
        <fullName evidence="2">glucuronosyltransferase</fullName>
        <ecNumber evidence="2">2.4.1.17</ecNumber>
    </recommendedName>
</protein>
<keyword evidence="10" id="KW-1185">Reference proteome</keyword>
<dbReference type="EC" id="2.4.1.17" evidence="2"/>
<name>A0AAV5VW34_9BILA</name>
<dbReference type="PANTHER" id="PTHR48043">
    <property type="entry name" value="EG:EG0003.4 PROTEIN-RELATED"/>
    <property type="match status" value="1"/>
</dbReference>
<evidence type="ECO:0000256" key="7">
    <source>
        <dbReference type="SAM" id="Phobius"/>
    </source>
</evidence>
<evidence type="ECO:0000256" key="1">
    <source>
        <dbReference type="ARBA" id="ARBA00009995"/>
    </source>
</evidence>
<comment type="catalytic activity">
    <reaction evidence="6">
        <text>glucuronate acceptor + UDP-alpha-D-glucuronate = acceptor beta-D-glucuronoside + UDP + H(+)</text>
        <dbReference type="Rhea" id="RHEA:21032"/>
        <dbReference type="ChEBI" id="CHEBI:15378"/>
        <dbReference type="ChEBI" id="CHEBI:58052"/>
        <dbReference type="ChEBI" id="CHEBI:58223"/>
        <dbReference type="ChEBI" id="CHEBI:132367"/>
        <dbReference type="ChEBI" id="CHEBI:132368"/>
        <dbReference type="EC" id="2.4.1.17"/>
    </reaction>
</comment>
<dbReference type="InterPro" id="IPR050271">
    <property type="entry name" value="UDP-glycosyltransferase"/>
</dbReference>
<keyword evidence="7" id="KW-0472">Membrane</keyword>
<keyword evidence="3" id="KW-0328">Glycosyltransferase</keyword>
<keyword evidence="5 8" id="KW-0732">Signal</keyword>
<keyword evidence="7" id="KW-1133">Transmembrane helix</keyword>
<dbReference type="GO" id="GO:0015020">
    <property type="term" value="F:glucuronosyltransferase activity"/>
    <property type="evidence" value="ECO:0007669"/>
    <property type="project" value="UniProtKB-EC"/>
</dbReference>
<evidence type="ECO:0000256" key="8">
    <source>
        <dbReference type="SAM" id="SignalP"/>
    </source>
</evidence>
<dbReference type="AlphaFoldDB" id="A0AAV5VW34"/>
<feature type="chain" id="PRO_5043630158" description="glucuronosyltransferase" evidence="8">
    <location>
        <begin position="28"/>
        <end position="173"/>
    </location>
</feature>
<dbReference type="InterPro" id="IPR002213">
    <property type="entry name" value="UDP_glucos_trans"/>
</dbReference>
<evidence type="ECO:0000256" key="4">
    <source>
        <dbReference type="ARBA" id="ARBA00022679"/>
    </source>
</evidence>
<evidence type="ECO:0000256" key="5">
    <source>
        <dbReference type="ARBA" id="ARBA00022729"/>
    </source>
</evidence>
<organism evidence="9 10">
    <name type="scientific">Pristionchus fissidentatus</name>
    <dbReference type="NCBI Taxonomy" id="1538716"/>
    <lineage>
        <taxon>Eukaryota</taxon>
        <taxon>Metazoa</taxon>
        <taxon>Ecdysozoa</taxon>
        <taxon>Nematoda</taxon>
        <taxon>Chromadorea</taxon>
        <taxon>Rhabditida</taxon>
        <taxon>Rhabditina</taxon>
        <taxon>Diplogasteromorpha</taxon>
        <taxon>Diplogasteroidea</taxon>
        <taxon>Neodiplogasteridae</taxon>
        <taxon>Pristionchus</taxon>
    </lineage>
</organism>
<dbReference type="Pfam" id="PF00201">
    <property type="entry name" value="UDPGT"/>
    <property type="match status" value="1"/>
</dbReference>
<comment type="similarity">
    <text evidence="1">Belongs to the UDP-glycosyltransferase family.</text>
</comment>
<evidence type="ECO:0000313" key="10">
    <source>
        <dbReference type="Proteomes" id="UP001432322"/>
    </source>
</evidence>
<evidence type="ECO:0000256" key="2">
    <source>
        <dbReference type="ARBA" id="ARBA00012544"/>
    </source>
</evidence>
<dbReference type="SUPFAM" id="SSF53756">
    <property type="entry name" value="UDP-Glycosyltransferase/glycogen phosphorylase"/>
    <property type="match status" value="1"/>
</dbReference>
<keyword evidence="7" id="KW-0812">Transmembrane</keyword>
<keyword evidence="4" id="KW-0808">Transferase</keyword>
<gene>
    <name evidence="9" type="ORF">PFISCL1PPCAC_15283</name>
</gene>
<comment type="caution">
    <text evidence="9">The sequence shown here is derived from an EMBL/GenBank/DDBJ whole genome shotgun (WGS) entry which is preliminary data.</text>
</comment>
<evidence type="ECO:0000256" key="6">
    <source>
        <dbReference type="ARBA" id="ARBA00047475"/>
    </source>
</evidence>
<proteinExistence type="inferred from homology"/>
<reference evidence="9" key="1">
    <citation type="submission" date="2023-10" db="EMBL/GenBank/DDBJ databases">
        <title>Genome assembly of Pristionchus species.</title>
        <authorList>
            <person name="Yoshida K."/>
            <person name="Sommer R.J."/>
        </authorList>
    </citation>
    <scope>NUCLEOTIDE SEQUENCE</scope>
    <source>
        <strain evidence="9">RS5133</strain>
    </source>
</reference>
<accession>A0AAV5VW34</accession>
<dbReference type="EMBL" id="BTSY01000004">
    <property type="protein sequence ID" value="GMT23986.1"/>
    <property type="molecule type" value="Genomic_DNA"/>
</dbReference>
<evidence type="ECO:0000256" key="3">
    <source>
        <dbReference type="ARBA" id="ARBA00022676"/>
    </source>
</evidence>
<dbReference type="Proteomes" id="UP001432322">
    <property type="component" value="Unassembled WGS sequence"/>
</dbReference>
<feature type="signal peptide" evidence="8">
    <location>
        <begin position="1"/>
        <end position="27"/>
    </location>
</feature>
<dbReference type="Gene3D" id="3.40.50.2000">
    <property type="entry name" value="Glycogen Phosphorylase B"/>
    <property type="match status" value="1"/>
</dbReference>
<evidence type="ECO:0000313" key="9">
    <source>
        <dbReference type="EMBL" id="GMT23986.1"/>
    </source>
</evidence>
<dbReference type="PANTHER" id="PTHR48043:SF23">
    <property type="entry name" value="UDP-GLUCURONOSYLTRANSFERASE"/>
    <property type="match status" value="1"/>
</dbReference>
<sequence length="173" mass="19378">MRIQKTNLEKMRLLLFLILFSLHGCQNDLLSDERLTAFITHGGMGSTQETAIRGKPGIFIPLFGDQPRNAGMMEYNGLGKVLDKLDLVNPDVIEAAVKDVLTNDTTVEFAAEFGPSSALRPQSYDMSVMEYHNLDILAVSLLILFLIAFTTIKIVGKIFKISFPLRIRKMKTQ</sequence>